<sequence>MTEGNGKIIDGQKMIPLDEMLAFLDNIILAAVESKAVLEHEWEYEDMDDMEKEKCN</sequence>
<name>K9DMW0_9FIRM</name>
<evidence type="ECO:0000313" key="1">
    <source>
        <dbReference type="EMBL" id="EKU78720.1"/>
    </source>
</evidence>
<dbReference type="PATRIC" id="fig|883156.3.peg.510"/>
<dbReference type="RefSeq" id="WP_006555417.1">
    <property type="nucleotide sequence ID" value="NZ_JH992936.1"/>
</dbReference>
<reference evidence="1 2" key="1">
    <citation type="submission" date="2012-09" db="EMBL/GenBank/DDBJ databases">
        <title>The Genome Sequence of Veillonella ratti ACS-216-V-COL6B.</title>
        <authorList>
            <consortium name="The Broad Institute Genome Sequencing Platform"/>
            <person name="Earl A."/>
            <person name="Ward D."/>
            <person name="Feldgarden M."/>
            <person name="Gevers D."/>
            <person name="Saerens B."/>
            <person name="Vaneechoutte M."/>
            <person name="Walker B."/>
            <person name="Young S.K."/>
            <person name="Zeng Q."/>
            <person name="Gargeya S."/>
            <person name="Fitzgerald M."/>
            <person name="Haas B."/>
            <person name="Abouelleil A."/>
            <person name="Alvarado L."/>
            <person name="Arachchi H.M."/>
            <person name="Berlin A."/>
            <person name="Chapman S.B."/>
            <person name="Goldberg J."/>
            <person name="Griggs A."/>
            <person name="Gujja S."/>
            <person name="Hansen M."/>
            <person name="Howarth C."/>
            <person name="Imamovic A."/>
            <person name="Larimer J."/>
            <person name="McCowen C."/>
            <person name="Montmayeur A."/>
            <person name="Murphy C."/>
            <person name="Neiman D."/>
            <person name="Pearson M."/>
            <person name="Priest M."/>
            <person name="Roberts A."/>
            <person name="Saif S."/>
            <person name="Shea T."/>
            <person name="Sisk P."/>
            <person name="Sykes S."/>
            <person name="Wortman J."/>
            <person name="Nusbaum C."/>
            <person name="Birren B."/>
        </authorList>
    </citation>
    <scope>NUCLEOTIDE SEQUENCE [LARGE SCALE GENOMIC DNA]</scope>
    <source>
        <strain evidence="1 2">ACS-216-V-Col6b</strain>
    </source>
</reference>
<protein>
    <submittedName>
        <fullName evidence="1">Uncharacterized protein</fullName>
    </submittedName>
</protein>
<comment type="caution">
    <text evidence="1">The sequence shown here is derived from an EMBL/GenBank/DDBJ whole genome shotgun (WGS) entry which is preliminary data.</text>
</comment>
<evidence type="ECO:0000313" key="2">
    <source>
        <dbReference type="Proteomes" id="UP000009891"/>
    </source>
</evidence>
<keyword evidence="2" id="KW-1185">Reference proteome</keyword>
<dbReference type="STRING" id="883156.HMPREF9282_00517"/>
<dbReference type="AlphaFoldDB" id="K9DMW0"/>
<accession>K9DMW0</accession>
<dbReference type="HOGENOM" id="CLU_3013020_0_0_9"/>
<gene>
    <name evidence="1" type="ORF">HMPREF9282_00517</name>
</gene>
<organism evidence="1 2">
    <name type="scientific">Veillonella seminalis ACS-216-V-Col6b</name>
    <dbReference type="NCBI Taxonomy" id="883156"/>
    <lineage>
        <taxon>Bacteria</taxon>
        <taxon>Bacillati</taxon>
        <taxon>Bacillota</taxon>
        <taxon>Negativicutes</taxon>
        <taxon>Veillonellales</taxon>
        <taxon>Veillonellaceae</taxon>
        <taxon>Veillonella</taxon>
    </lineage>
</organism>
<dbReference type="Proteomes" id="UP000009891">
    <property type="component" value="Unassembled WGS sequence"/>
</dbReference>
<proteinExistence type="predicted"/>
<dbReference type="EMBL" id="AHAF01000003">
    <property type="protein sequence ID" value="EKU78720.1"/>
    <property type="molecule type" value="Genomic_DNA"/>
</dbReference>